<keyword evidence="10 11" id="KW-0807">Transducer</keyword>
<evidence type="ECO:0000256" key="5">
    <source>
        <dbReference type="ARBA" id="ARBA00022725"/>
    </source>
</evidence>
<dbReference type="PRINTS" id="PR00245">
    <property type="entry name" value="OLFACTORYR"/>
</dbReference>
<comment type="subcellular location">
    <subcellularLocation>
        <location evidence="2">Membrane</location>
        <topology evidence="2">Multi-pass membrane protein</topology>
    </subcellularLocation>
</comment>
<reference evidence="14 15" key="1">
    <citation type="journal article" date="2019" name="Mol. Ecol. Resour.">
        <title>Improving Illumina assemblies with Hi-C and long reads: an example with the North African dromedary.</title>
        <authorList>
            <person name="Elbers J.P."/>
            <person name="Rogers M.F."/>
            <person name="Perelman P.L."/>
            <person name="Proskuryakova A.A."/>
            <person name="Serdyukova N.A."/>
            <person name="Johnson W.E."/>
            <person name="Horin P."/>
            <person name="Corander J."/>
            <person name="Murphy D."/>
            <person name="Burger P.A."/>
        </authorList>
    </citation>
    <scope>NUCLEOTIDE SEQUENCE [LARGE SCALE GENOMIC DNA]</scope>
    <source>
        <strain evidence="14">Drom800</strain>
        <tissue evidence="14">Blood</tissue>
    </source>
</reference>
<feature type="domain" description="G-protein coupled receptors family 1 profile" evidence="13">
    <location>
        <begin position="39"/>
        <end position="285"/>
    </location>
</feature>
<protein>
    <submittedName>
        <fullName evidence="14">Olfactory receptor 4X2</fullName>
    </submittedName>
</protein>
<dbReference type="PANTHER" id="PTHR48002">
    <property type="entry name" value="OLFACTORY RECEPTOR"/>
    <property type="match status" value="1"/>
</dbReference>
<evidence type="ECO:0000256" key="2">
    <source>
        <dbReference type="ARBA" id="ARBA00004141"/>
    </source>
</evidence>
<evidence type="ECO:0000256" key="11">
    <source>
        <dbReference type="RuleBase" id="RU000688"/>
    </source>
</evidence>
<feature type="transmembrane region" description="Helical" evidence="12">
    <location>
        <begin position="26"/>
        <end position="45"/>
    </location>
</feature>
<comment type="similarity">
    <text evidence="11">Belongs to the G-protein coupled receptor 1 family.</text>
</comment>
<dbReference type="InterPro" id="IPR017452">
    <property type="entry name" value="GPCR_Rhodpsn_7TM"/>
</dbReference>
<keyword evidence="9 11" id="KW-0675">Receptor</keyword>
<dbReference type="PRINTS" id="PR00237">
    <property type="entry name" value="GPCRRHODOPSN"/>
</dbReference>
<feature type="transmembrane region" description="Helical" evidence="12">
    <location>
        <begin position="138"/>
        <end position="160"/>
    </location>
</feature>
<evidence type="ECO:0000256" key="7">
    <source>
        <dbReference type="ARBA" id="ARBA00023040"/>
    </source>
</evidence>
<dbReference type="GO" id="GO:0005886">
    <property type="term" value="C:plasma membrane"/>
    <property type="evidence" value="ECO:0007669"/>
    <property type="project" value="UniProtKB-ARBA"/>
</dbReference>
<keyword evidence="4 11" id="KW-0812">Transmembrane</keyword>
<dbReference type="PROSITE" id="PS50262">
    <property type="entry name" value="G_PROTEIN_RECEP_F1_2"/>
    <property type="match status" value="2"/>
</dbReference>
<name>A0A5N4DM31_CAMDR</name>
<feature type="transmembrane region" description="Helical" evidence="12">
    <location>
        <begin position="603"/>
        <end position="625"/>
    </location>
</feature>
<dbReference type="GO" id="GO:0004930">
    <property type="term" value="F:G protein-coupled receptor activity"/>
    <property type="evidence" value="ECO:0007669"/>
    <property type="project" value="UniProtKB-KW"/>
</dbReference>
<evidence type="ECO:0000256" key="4">
    <source>
        <dbReference type="ARBA" id="ARBA00022692"/>
    </source>
</evidence>
<feature type="transmembrane region" description="Helical" evidence="12">
    <location>
        <begin position="506"/>
        <end position="530"/>
    </location>
</feature>
<feature type="transmembrane region" description="Helical" evidence="12">
    <location>
        <begin position="96"/>
        <end position="118"/>
    </location>
</feature>
<evidence type="ECO:0000259" key="13">
    <source>
        <dbReference type="PROSITE" id="PS50262"/>
    </source>
</evidence>
<keyword evidence="6 12" id="KW-1133">Transmembrane helix</keyword>
<dbReference type="EMBL" id="JWIN03000010">
    <property type="protein sequence ID" value="KAB1272208.1"/>
    <property type="molecule type" value="Genomic_DNA"/>
</dbReference>
<dbReference type="STRING" id="9838.ENSCDRP00005001413"/>
<evidence type="ECO:0000256" key="9">
    <source>
        <dbReference type="ARBA" id="ARBA00023170"/>
    </source>
</evidence>
<evidence type="ECO:0000256" key="1">
    <source>
        <dbReference type="ARBA" id="ARBA00003929"/>
    </source>
</evidence>
<evidence type="ECO:0000313" key="15">
    <source>
        <dbReference type="Proteomes" id="UP000299084"/>
    </source>
</evidence>
<dbReference type="Proteomes" id="UP000299084">
    <property type="component" value="Unassembled WGS sequence"/>
</dbReference>
<dbReference type="FunFam" id="1.20.1070.10:FF:000007">
    <property type="entry name" value="Olfactory receptor"/>
    <property type="match status" value="1"/>
</dbReference>
<feature type="transmembrane region" description="Helical" evidence="12">
    <location>
        <begin position="268"/>
        <end position="287"/>
    </location>
</feature>
<feature type="transmembrane region" description="Helical" evidence="12">
    <location>
        <begin position="572"/>
        <end position="591"/>
    </location>
</feature>
<dbReference type="Pfam" id="PF13853">
    <property type="entry name" value="7tm_4"/>
    <property type="match status" value="2"/>
</dbReference>
<feature type="transmembrane region" description="Helical" evidence="12">
    <location>
        <begin position="392"/>
        <end position="413"/>
    </location>
</feature>
<comment type="function">
    <text evidence="1">Putative odorant or sperm cell receptor.</text>
</comment>
<dbReference type="Gene3D" id="1.20.1070.10">
    <property type="entry name" value="Rhodopsin 7-helix transmembrane proteins"/>
    <property type="match status" value="2"/>
</dbReference>
<accession>A0A5N4DM31</accession>
<gene>
    <name evidence="14" type="ORF">Cadr_000014617</name>
</gene>
<feature type="domain" description="G-protein coupled receptors family 1 profile" evidence="13">
    <location>
        <begin position="407"/>
        <end position="653"/>
    </location>
</feature>
<dbReference type="PROSITE" id="PS00237">
    <property type="entry name" value="G_PROTEIN_RECEP_F1_1"/>
    <property type="match status" value="2"/>
</dbReference>
<keyword evidence="7 11" id="KW-0297">G-protein coupled receptor</keyword>
<dbReference type="InterPro" id="IPR050427">
    <property type="entry name" value="Olfactory_Receptors"/>
</dbReference>
<evidence type="ECO:0000256" key="12">
    <source>
        <dbReference type="SAM" id="Phobius"/>
    </source>
</evidence>
<keyword evidence="8 12" id="KW-0472">Membrane</keyword>
<feature type="transmembrane region" description="Helical" evidence="12">
    <location>
        <begin position="203"/>
        <end position="223"/>
    </location>
</feature>
<feature type="transmembrane region" description="Helical" evidence="12">
    <location>
        <begin position="57"/>
        <end position="76"/>
    </location>
</feature>
<dbReference type="InterPro" id="IPR000725">
    <property type="entry name" value="Olfact_rcpt"/>
</dbReference>
<organism evidence="14 15">
    <name type="scientific">Camelus dromedarius</name>
    <name type="common">Dromedary</name>
    <name type="synonym">Arabian camel</name>
    <dbReference type="NCBI Taxonomy" id="9838"/>
    <lineage>
        <taxon>Eukaryota</taxon>
        <taxon>Metazoa</taxon>
        <taxon>Chordata</taxon>
        <taxon>Craniata</taxon>
        <taxon>Vertebrata</taxon>
        <taxon>Euteleostomi</taxon>
        <taxon>Mammalia</taxon>
        <taxon>Eutheria</taxon>
        <taxon>Laurasiatheria</taxon>
        <taxon>Artiodactyla</taxon>
        <taxon>Tylopoda</taxon>
        <taxon>Camelidae</taxon>
        <taxon>Camelus</taxon>
    </lineage>
</organism>
<dbReference type="InterPro" id="IPR000276">
    <property type="entry name" value="GPCR_Rhodpsn"/>
</dbReference>
<evidence type="ECO:0000256" key="3">
    <source>
        <dbReference type="ARBA" id="ARBA00022606"/>
    </source>
</evidence>
<sequence>MANTNNVTELIITGLFQDPEVQRVCFVVFLPVYVATVVGNGLIVLTVKVSKRLHSPMYFFLSYLSLVEITYSSTVVPKFITDLLAKIKTISLEGCVAQIFFFHFFGVTETFLLTVMAYDRYVAICKPLHYTTIMSRPVCHRLVAGSWLGGFFHSMVQIVVTLQLSFCGPNVIDHYFCDLHPLFKLACADTSVEGLIVLVNSGLFSIFSFLLLVSSYVVILVNLRNHSAEGRRKALSTCASHITVVMLFFGPAIFLYMRPPSTFTEDKLVAVFYTVVTPMLNPIIYTLRNAEVRIAMRRLWGEVDPVVLSSPFLSPRLQEEQILYLETSERQGLWLIAWPYCFQTEKLGDLHDLVAVTLPKLLPSSGDFMADTRNVTEFIFLGLSPNRDVQKVCFVIFLLLYTAIVLGNLLIVLTVMTSRSLGSPMYFFLSYLSFVEICYSSTTVPKLISDLLAERKAISFWGCMTQLSFIHFFAGTEIFLLTVMAYDRYVAICKPLNYTTIMNRQVCAVLVGVAWAGGVVHSLAQILLIFRLPFCGPNVIDHYFCDVLPLLRLACSDTFLIGLLIVANGGTLSVISFVVLVASYVVILLHVKNQSSEGRRKALSTCGSHITVVTLFFGPCIFIYLRTSTTLPADKMVAVFYTVITPLLNPVIYSFRNAEVKKAMRRLWIRTMKLGEK</sequence>
<feature type="transmembrane region" description="Helical" evidence="12">
    <location>
        <begin position="460"/>
        <end position="486"/>
    </location>
</feature>
<dbReference type="AlphaFoldDB" id="A0A5N4DM31"/>
<feature type="transmembrane region" description="Helical" evidence="12">
    <location>
        <begin position="637"/>
        <end position="655"/>
    </location>
</feature>
<dbReference type="SUPFAM" id="SSF81321">
    <property type="entry name" value="Family A G protein-coupled receptor-like"/>
    <property type="match status" value="2"/>
</dbReference>
<evidence type="ECO:0000256" key="6">
    <source>
        <dbReference type="ARBA" id="ARBA00022989"/>
    </source>
</evidence>
<comment type="caution">
    <text evidence="14">The sequence shown here is derived from an EMBL/GenBank/DDBJ whole genome shotgun (WGS) entry which is preliminary data.</text>
</comment>
<keyword evidence="15" id="KW-1185">Reference proteome</keyword>
<feature type="transmembrane region" description="Helical" evidence="12">
    <location>
        <begin position="235"/>
        <end position="256"/>
    </location>
</feature>
<evidence type="ECO:0000256" key="8">
    <source>
        <dbReference type="ARBA" id="ARBA00023136"/>
    </source>
</evidence>
<evidence type="ECO:0000313" key="14">
    <source>
        <dbReference type="EMBL" id="KAB1272208.1"/>
    </source>
</evidence>
<dbReference type="GO" id="GO:0004984">
    <property type="term" value="F:olfactory receptor activity"/>
    <property type="evidence" value="ECO:0007669"/>
    <property type="project" value="InterPro"/>
</dbReference>
<dbReference type="FunFam" id="1.20.1070.10:FF:000796">
    <property type="entry name" value="Olfactory receptor"/>
    <property type="match status" value="1"/>
</dbReference>
<proteinExistence type="inferred from homology"/>
<evidence type="ECO:0000256" key="10">
    <source>
        <dbReference type="ARBA" id="ARBA00023224"/>
    </source>
</evidence>
<keyword evidence="5" id="KW-0552">Olfaction</keyword>
<dbReference type="CDD" id="cd15939">
    <property type="entry name" value="7tmA_OR4A-like"/>
    <property type="match status" value="2"/>
</dbReference>
<keyword evidence="3" id="KW-0716">Sensory transduction</keyword>